<dbReference type="GO" id="GO:0031410">
    <property type="term" value="C:cytoplasmic vesicle"/>
    <property type="evidence" value="ECO:0007669"/>
    <property type="project" value="TreeGrafter"/>
</dbReference>
<organism evidence="5">
    <name type="scientific">Schistocephalus solidus</name>
    <name type="common">Tapeworm</name>
    <dbReference type="NCBI Taxonomy" id="70667"/>
    <lineage>
        <taxon>Eukaryota</taxon>
        <taxon>Metazoa</taxon>
        <taxon>Spiralia</taxon>
        <taxon>Lophotrochozoa</taxon>
        <taxon>Platyhelminthes</taxon>
        <taxon>Cestoda</taxon>
        <taxon>Eucestoda</taxon>
        <taxon>Diphyllobothriidea</taxon>
        <taxon>Diphyllobothriidae</taxon>
        <taxon>Schistocephalus</taxon>
    </lineage>
</organism>
<name>A0A0X3NWF4_SCHSO</name>
<feature type="compositionally biased region" description="Basic and acidic residues" evidence="2">
    <location>
        <begin position="1564"/>
        <end position="1573"/>
    </location>
</feature>
<evidence type="ECO:0000256" key="2">
    <source>
        <dbReference type="SAM" id="MobiDB-lite"/>
    </source>
</evidence>
<dbReference type="Gene3D" id="3.40.50.11500">
    <property type="match status" value="1"/>
</dbReference>
<dbReference type="EMBL" id="GEEE01021348">
    <property type="protein sequence ID" value="JAP41877.1"/>
    <property type="molecule type" value="Transcribed_RNA"/>
</dbReference>
<feature type="domain" description="Myotubularin phosphatase" evidence="4">
    <location>
        <begin position="1462"/>
        <end position="1821"/>
    </location>
</feature>
<reference evidence="5" key="1">
    <citation type="submission" date="2016-01" db="EMBL/GenBank/DDBJ databases">
        <title>Reference transcriptome for the parasite Schistocephalus solidus: insights into the molecular evolution of parasitism.</title>
        <authorList>
            <person name="Hebert F.O."/>
            <person name="Grambauer S."/>
            <person name="Barber I."/>
            <person name="Landry C.R."/>
            <person name="Aubin-Horth N."/>
        </authorList>
    </citation>
    <scope>NUCLEOTIDE SEQUENCE</scope>
</reference>
<dbReference type="SMART" id="SM00801">
    <property type="entry name" value="dDENN"/>
    <property type="match status" value="1"/>
</dbReference>
<dbReference type="InterPro" id="IPR005112">
    <property type="entry name" value="dDENN_dom"/>
</dbReference>
<evidence type="ECO:0000259" key="4">
    <source>
        <dbReference type="PROSITE" id="PS51339"/>
    </source>
</evidence>
<dbReference type="Pfam" id="PF02141">
    <property type="entry name" value="DENN"/>
    <property type="match status" value="1"/>
</dbReference>
<evidence type="ECO:0000259" key="3">
    <source>
        <dbReference type="PROSITE" id="PS50211"/>
    </source>
</evidence>
<dbReference type="InterPro" id="IPR022096">
    <property type="entry name" value="SBF1/SBF2"/>
</dbReference>
<feature type="region of interest" description="Disordered" evidence="2">
    <location>
        <begin position="1728"/>
        <end position="1778"/>
    </location>
</feature>
<accession>A0A0X3NWF4</accession>
<evidence type="ECO:0000256" key="1">
    <source>
        <dbReference type="ARBA" id="ARBA00007471"/>
    </source>
</evidence>
<dbReference type="SUPFAM" id="SSF52799">
    <property type="entry name" value="(Phosphotyrosine protein) phosphatases II"/>
    <property type="match status" value="1"/>
</dbReference>
<dbReference type="InterPro" id="IPR029021">
    <property type="entry name" value="Prot-tyrosine_phosphatase-like"/>
</dbReference>
<dbReference type="SMART" id="SM00799">
    <property type="entry name" value="DENN"/>
    <property type="match status" value="1"/>
</dbReference>
<dbReference type="PANTHER" id="PTHR12296:SF16">
    <property type="entry name" value="C-MYC PROMOTER-BINDING PROTEIN"/>
    <property type="match status" value="1"/>
</dbReference>
<dbReference type="PROSITE" id="PS51339">
    <property type="entry name" value="PPASE_MYOTUBULARIN"/>
    <property type="match status" value="1"/>
</dbReference>
<dbReference type="InterPro" id="IPR051696">
    <property type="entry name" value="DENN_Domain_GEFs"/>
</dbReference>
<feature type="compositionally biased region" description="Basic and acidic residues" evidence="2">
    <location>
        <begin position="1609"/>
        <end position="1619"/>
    </location>
</feature>
<feature type="region of interest" description="Disordered" evidence="2">
    <location>
        <begin position="1166"/>
        <end position="1208"/>
    </location>
</feature>
<feature type="region of interest" description="Disordered" evidence="2">
    <location>
        <begin position="1557"/>
        <end position="1577"/>
    </location>
</feature>
<dbReference type="Gene3D" id="3.30.450.200">
    <property type="match status" value="1"/>
</dbReference>
<dbReference type="Pfam" id="PF03456">
    <property type="entry name" value="uDENN"/>
    <property type="match status" value="1"/>
</dbReference>
<feature type="compositionally biased region" description="Polar residues" evidence="2">
    <location>
        <begin position="1622"/>
        <end position="1643"/>
    </location>
</feature>
<dbReference type="SMART" id="SM00800">
    <property type="entry name" value="uDENN"/>
    <property type="match status" value="1"/>
</dbReference>
<feature type="compositionally biased region" description="Basic and acidic residues" evidence="2">
    <location>
        <begin position="923"/>
        <end position="932"/>
    </location>
</feature>
<feature type="domain" description="UDENN" evidence="3">
    <location>
        <begin position="6"/>
        <end position="478"/>
    </location>
</feature>
<gene>
    <name evidence="5" type="ORF">TR149321</name>
</gene>
<dbReference type="InterPro" id="IPR001194">
    <property type="entry name" value="cDENN_dom"/>
</dbReference>
<feature type="region of interest" description="Disordered" evidence="2">
    <location>
        <begin position="903"/>
        <end position="944"/>
    </location>
</feature>
<dbReference type="Pfam" id="PF06602">
    <property type="entry name" value="Myotub-related"/>
    <property type="match status" value="1"/>
</dbReference>
<feature type="compositionally biased region" description="Gly residues" evidence="2">
    <location>
        <begin position="1178"/>
        <end position="1189"/>
    </location>
</feature>
<dbReference type="InterPro" id="IPR043153">
    <property type="entry name" value="DENN_C"/>
</dbReference>
<feature type="region of interest" description="Disordered" evidence="2">
    <location>
        <begin position="1602"/>
        <end position="1643"/>
    </location>
</feature>
<feature type="compositionally biased region" description="Polar residues" evidence="2">
    <location>
        <begin position="120"/>
        <end position="134"/>
    </location>
</feature>
<proteinExistence type="inferred from homology"/>
<dbReference type="GO" id="GO:0005085">
    <property type="term" value="F:guanyl-nucleotide exchange factor activity"/>
    <property type="evidence" value="ECO:0007669"/>
    <property type="project" value="UniProtKB-ARBA"/>
</dbReference>
<dbReference type="PROSITE" id="PS50211">
    <property type="entry name" value="DENN"/>
    <property type="match status" value="1"/>
</dbReference>
<feature type="region of interest" description="Disordered" evidence="2">
    <location>
        <begin position="97"/>
        <end position="134"/>
    </location>
</feature>
<dbReference type="Pfam" id="PF12335">
    <property type="entry name" value="SBF2"/>
    <property type="match status" value="1"/>
</dbReference>
<feature type="region of interest" description="Disordered" evidence="2">
    <location>
        <begin position="1337"/>
        <end position="1356"/>
    </location>
</feature>
<dbReference type="InterPro" id="IPR005113">
    <property type="entry name" value="uDENN_dom"/>
</dbReference>
<protein>
    <recommendedName>
        <fullName evidence="6">Myotubularin-related protein 13</fullName>
    </recommendedName>
</protein>
<dbReference type="GO" id="GO:0032483">
    <property type="term" value="P:regulation of Rab protein signal transduction"/>
    <property type="evidence" value="ECO:0007669"/>
    <property type="project" value="TreeGrafter"/>
</dbReference>
<dbReference type="PANTHER" id="PTHR12296">
    <property type="entry name" value="DENN DOMAIN-CONTAINING PROTEIN 4"/>
    <property type="match status" value="1"/>
</dbReference>
<evidence type="ECO:0008006" key="6">
    <source>
        <dbReference type="Google" id="ProtNLM"/>
    </source>
</evidence>
<evidence type="ECO:0000313" key="5">
    <source>
        <dbReference type="EMBL" id="JAP41877.1"/>
    </source>
</evidence>
<sequence>MIRLADYVVVVGFDFEKARGLESQGRIIQRFPKTDWENYPYEFRVESFCQPCGWRLTRNRQAPTFFVAYLTDMQGNRYYAACLTFYEAVTSVHINGPHSASGTRTEQDPPSRDVFPTPTSPSHSPNLNPRNSGGNLALSMHAGVPISDEITDPYLIRPPNLFAPKCLVLLSRHQHVEILKNCLSILYTVFMDAPQQFSLEEIIGNIIGSREIPPIGGPRTTFSIGANDRQTALPARCSTIPVTHSTVANLFSYLGIHNVLLLFSAMISDQKILLCSQSLSRLTDACHALASILYPLKYGNTYVPILPNDCLEYVSAPTPFLYGIHASYYSRLTDVSEVLVADLDVGSVICPEGMSVPPIPQPFLTEAIQSLYQILSPDLLTSDHVYPARTPPDQPYSLVHTDKQIRAVFLRLFASLFAGYRSCLTITRIHPQPVIHFNQSLFLVLRGIREPNEFFDRILSSMRFHQFILERGPPFRVCDVFDEEYDSARSNRRFFLPKYIAEVRCPELDYEAFAEDFRRIVNKLSQKLLDNECDGTNPVTNFLQEEATEAHCRLHQRPFPRINPDVVDEFAMKANARRSSSTVAMERQEARFVPRGEQLDRQAFKADLPRDKCRVIREFVADIFNRHITEALKRRNTIRQDLKSQSIRRLFIDELGKQIIPPSEDVNASGSTVGASPANAHGSRASLNWDQFDLIVGLLDESLRYEDMSYNTVIAPLVVDLATRLSTQLGGIRYFANMTHSIQRHRIWGNLTFWEDVFNEQVNNQLRQLYLYHSGEQQAQETASPNTFPAYSTDLSTLEIAAEELRIGKLRPAEIQTTLQMHEEKTLCAQIVHFINLIINFCVPLRAASSVVQGGQKGGISGDPFGLVEAVGSYPATGQGALQNGWPANTPHVQERRDICFSSSGSRGAVTGRPVGTKSPQHSHTERSRRQLESPAGAPSFSTNTATTTAATAANSSVNEFPLHELVAWLHKFVEKVGAENLLTEKCIRDLQDKIEGIMEGHLMNLADVYTEVKKIPKTKKPEIVNPTLLTGESLLNLGGYDCLPCQLLADGRAERGDWPPADDLLSSQNGALVAAAAAASSSSSLPRDLLSDDMENSGNFGRALLPAQGALFVTNYRVIFIGVPKDPYQSNKVVCRSFPVAALHSVKRLGAQRITTVVPTTSAFESSPSMVSTRAGGKSGRANGGGGKRSTPQQTAHGNAGHTTGGSVAVPATVSSGGVFNAQRSGDLLDVIRLRSLTMQMLRLGFDPDEVTSEARDELRFMLMELRFNARLNLSFNTLALPSQHQQLKEAEQETSRSPSVIDLSKINSLPHTPIHVAGADADSVSFSSSSASLERRSFDSRSRSQSQIAGGSLGTAHHSSSLLLAPNVDNTHSSNLSDYASDTLPHSTGYLVRSGEVADVLSALSMTLSNVRLPGLDPVISEVFQQSPGYHDLAYVGIRASHRGAVNRRLSTSPLPSVRSETSCQSGSHLSKIGLYAAISSANASYEITQTYPCMLIVPSTFTKSRLVRVARSHRHGRFPIIVWQHADTRAFLLRGSAFQTKSIFSAMKHTATAAVSGSVPHPEKQTHDSDLSEISSTNEHARYFRALADLSPLPGFTMTATSFADTPRHPPQRCDDSGLSATQSSATSPSLNAETVSAASPSEVVLRRPLPTDQNADFLRATRASSKAAFGSIVSLVNPQTRDSFDSAVGENQRFSFYFPEDETFSLPQFVDSTSDSVTSFSGQQSARQFRYKPQPRHSTSGARLTSGAFGKLSGGRASHTKHAPGAQPLNNEDRRSVIGSSTQHLGPTENHFPPSLYVLTEGAVKVSFPGWHKKPIS</sequence>
<feature type="compositionally biased region" description="Low complexity" evidence="2">
    <location>
        <begin position="1196"/>
        <end position="1207"/>
    </location>
</feature>
<dbReference type="InterPro" id="IPR010569">
    <property type="entry name" value="Myotubularin-like_Pase_dom"/>
</dbReference>
<comment type="similarity">
    <text evidence="1">Belongs to the protein-tyrosine phosphatase family. Non-receptor class myotubularin subfamily.</text>
</comment>
<dbReference type="InterPro" id="IPR037516">
    <property type="entry name" value="Tripartite_DENN"/>
</dbReference>